<dbReference type="InterPro" id="IPR036390">
    <property type="entry name" value="WH_DNA-bd_sf"/>
</dbReference>
<reference evidence="7" key="2">
    <citation type="journal article" date="2021" name="Data Brief">
        <title>Draft genome sequence data of the facultative, thermophilic, xylanolytic bacterium Paenibacillus sp. strain DA-C8.</title>
        <authorList>
            <person name="Chhe C."/>
            <person name="Uke A."/>
            <person name="Baramee S."/>
            <person name="Ungkulpasvich U."/>
            <person name="Tachaapaikoon C."/>
            <person name="Pason P."/>
            <person name="Waeonukul R."/>
            <person name="Ratanakhanokchai K."/>
            <person name="Kosugi A."/>
        </authorList>
    </citation>
    <scope>NUCLEOTIDE SEQUENCE</scope>
    <source>
        <strain evidence="7">DA-C8</strain>
    </source>
</reference>
<dbReference type="SUPFAM" id="SSF51206">
    <property type="entry name" value="cAMP-binding domain-like"/>
    <property type="match status" value="1"/>
</dbReference>
<evidence type="ECO:0000256" key="1">
    <source>
        <dbReference type="ARBA" id="ARBA00023015"/>
    </source>
</evidence>
<evidence type="ECO:0000313" key="7">
    <source>
        <dbReference type="EMBL" id="GFR37870.1"/>
    </source>
</evidence>
<dbReference type="Pfam" id="PF13545">
    <property type="entry name" value="HTH_Crp_2"/>
    <property type="match status" value="1"/>
</dbReference>
<keyword evidence="4" id="KW-0804">Transcription</keyword>
<dbReference type="GO" id="GO:0003677">
    <property type="term" value="F:DNA binding"/>
    <property type="evidence" value="ECO:0007669"/>
    <property type="project" value="UniProtKB-KW"/>
</dbReference>
<dbReference type="InterPro" id="IPR018335">
    <property type="entry name" value="Tscrpt_reg_HTH_Crp-type_CS"/>
</dbReference>
<dbReference type="PROSITE" id="PS50042">
    <property type="entry name" value="CNMP_BINDING_3"/>
    <property type="match status" value="1"/>
</dbReference>
<evidence type="ECO:0000256" key="2">
    <source>
        <dbReference type="ARBA" id="ARBA00023125"/>
    </source>
</evidence>
<dbReference type="PANTHER" id="PTHR24567:SF28">
    <property type="entry name" value="LISTERIOLYSIN REGULATORY PROTEIN"/>
    <property type="match status" value="1"/>
</dbReference>
<protein>
    <submittedName>
        <fullName evidence="7">Crp/Fnr family transcriptional regulator</fullName>
    </submittedName>
</protein>
<comment type="caution">
    <text evidence="7">The sequence shown here is derived from an EMBL/GenBank/DDBJ whole genome shotgun (WGS) entry which is preliminary data.</text>
</comment>
<dbReference type="CDD" id="cd00092">
    <property type="entry name" value="HTH_CRP"/>
    <property type="match status" value="1"/>
</dbReference>
<evidence type="ECO:0000313" key="8">
    <source>
        <dbReference type="Proteomes" id="UP000654993"/>
    </source>
</evidence>
<dbReference type="AlphaFoldDB" id="A0A916QBU5"/>
<dbReference type="PROSITE" id="PS51063">
    <property type="entry name" value="HTH_CRP_2"/>
    <property type="match status" value="1"/>
</dbReference>
<dbReference type="InterPro" id="IPR018490">
    <property type="entry name" value="cNMP-bd_dom_sf"/>
</dbReference>
<dbReference type="SMART" id="SM00419">
    <property type="entry name" value="HTH_CRP"/>
    <property type="match status" value="1"/>
</dbReference>
<dbReference type="PROSITE" id="PS00042">
    <property type="entry name" value="HTH_CRP_1"/>
    <property type="match status" value="1"/>
</dbReference>
<dbReference type="InterPro" id="IPR012318">
    <property type="entry name" value="HTH_CRP"/>
</dbReference>
<keyword evidence="3" id="KW-0010">Activator</keyword>
<dbReference type="Gene3D" id="1.10.10.10">
    <property type="entry name" value="Winged helix-like DNA-binding domain superfamily/Winged helix DNA-binding domain"/>
    <property type="match status" value="1"/>
</dbReference>
<dbReference type="PRINTS" id="PR00034">
    <property type="entry name" value="HTHCRP"/>
</dbReference>
<evidence type="ECO:0000259" key="5">
    <source>
        <dbReference type="PROSITE" id="PS50042"/>
    </source>
</evidence>
<dbReference type="EMBL" id="BMAQ01000008">
    <property type="protein sequence ID" value="GFR37870.1"/>
    <property type="molecule type" value="Genomic_DNA"/>
</dbReference>
<evidence type="ECO:0000256" key="3">
    <source>
        <dbReference type="ARBA" id="ARBA00023159"/>
    </source>
</evidence>
<keyword evidence="1" id="KW-0805">Transcription regulation</keyword>
<dbReference type="GO" id="GO:0003700">
    <property type="term" value="F:DNA-binding transcription factor activity"/>
    <property type="evidence" value="ECO:0007669"/>
    <property type="project" value="InterPro"/>
</dbReference>
<gene>
    <name evidence="7" type="ORF">PRECH8_11660</name>
</gene>
<dbReference type="InterPro" id="IPR050397">
    <property type="entry name" value="Env_Response_Regulators"/>
</dbReference>
<dbReference type="InterPro" id="IPR036388">
    <property type="entry name" value="WH-like_DNA-bd_sf"/>
</dbReference>
<proteinExistence type="predicted"/>
<dbReference type="Gene3D" id="2.60.120.10">
    <property type="entry name" value="Jelly Rolls"/>
    <property type="match status" value="1"/>
</dbReference>
<accession>A0A916QBU5</accession>
<dbReference type="Pfam" id="PF00027">
    <property type="entry name" value="cNMP_binding"/>
    <property type="match status" value="1"/>
</dbReference>
<feature type="domain" description="Cyclic nucleotide-binding" evidence="5">
    <location>
        <begin position="38"/>
        <end position="158"/>
    </location>
</feature>
<dbReference type="GO" id="GO:0005829">
    <property type="term" value="C:cytosol"/>
    <property type="evidence" value="ECO:0007669"/>
    <property type="project" value="TreeGrafter"/>
</dbReference>
<reference evidence="7" key="1">
    <citation type="submission" date="2020-08" db="EMBL/GenBank/DDBJ databases">
        <authorList>
            <person name="Uke A."/>
            <person name="Chhe C."/>
            <person name="Baramee S."/>
            <person name="Kosugi A."/>
        </authorList>
    </citation>
    <scope>NUCLEOTIDE SEQUENCE</scope>
    <source>
        <strain evidence="7">DA-C8</strain>
    </source>
</reference>
<dbReference type="Proteomes" id="UP000654993">
    <property type="component" value="Unassembled WGS sequence"/>
</dbReference>
<keyword evidence="8" id="KW-1185">Reference proteome</keyword>
<keyword evidence="2" id="KW-0238">DNA-binding</keyword>
<dbReference type="CDD" id="cd00038">
    <property type="entry name" value="CAP_ED"/>
    <property type="match status" value="1"/>
</dbReference>
<feature type="domain" description="HTH crp-type" evidence="6">
    <location>
        <begin position="172"/>
        <end position="250"/>
    </location>
</feature>
<sequence>MACSDHQQAVGCNPSSCKDDSVTNQSCTHHSCIAIVPIFNHLDDQQMQEIGKAVRPAVYKKNELIYRAGDPSEALYIVNKGKIKIYRLSESGKEQIHRILTAGDFAGELALFKETTHDSYAEALEDTQVCIIRREDMQHYLLQYPAIALKILHELSQRLEAAEIQAARFSSEKTDTRIALYLAECADADGSADGNSDQPNLEFELPMSRKDLASYLGTTPETISRKLAEFEEAGYIEQITHRRIRIRDLDGLLMI</sequence>
<dbReference type="InterPro" id="IPR014710">
    <property type="entry name" value="RmlC-like_jellyroll"/>
</dbReference>
<dbReference type="PANTHER" id="PTHR24567">
    <property type="entry name" value="CRP FAMILY TRANSCRIPTIONAL REGULATORY PROTEIN"/>
    <property type="match status" value="1"/>
</dbReference>
<name>A0A916QBU5_9BACL</name>
<dbReference type="SUPFAM" id="SSF46785">
    <property type="entry name" value="Winged helix' DNA-binding domain"/>
    <property type="match status" value="1"/>
</dbReference>
<evidence type="ECO:0000256" key="4">
    <source>
        <dbReference type="ARBA" id="ARBA00023163"/>
    </source>
</evidence>
<dbReference type="SMART" id="SM00100">
    <property type="entry name" value="cNMP"/>
    <property type="match status" value="1"/>
</dbReference>
<organism evidence="7 8">
    <name type="scientific">Insulibacter thermoxylanivorax</name>
    <dbReference type="NCBI Taxonomy" id="2749268"/>
    <lineage>
        <taxon>Bacteria</taxon>
        <taxon>Bacillati</taxon>
        <taxon>Bacillota</taxon>
        <taxon>Bacilli</taxon>
        <taxon>Bacillales</taxon>
        <taxon>Paenibacillaceae</taxon>
        <taxon>Insulibacter</taxon>
    </lineage>
</organism>
<evidence type="ECO:0000259" key="6">
    <source>
        <dbReference type="PROSITE" id="PS51063"/>
    </source>
</evidence>
<dbReference type="InterPro" id="IPR000595">
    <property type="entry name" value="cNMP-bd_dom"/>
</dbReference>